<dbReference type="GO" id="GO:0006888">
    <property type="term" value="P:endoplasmic reticulum to Golgi vesicle-mediated transport"/>
    <property type="evidence" value="ECO:0007669"/>
    <property type="project" value="TreeGrafter"/>
</dbReference>
<evidence type="ECO:0000256" key="6">
    <source>
        <dbReference type="SAM" id="MobiDB-lite"/>
    </source>
</evidence>
<dbReference type="InterPro" id="IPR051136">
    <property type="entry name" value="Intracellular_Lectin-GPT"/>
</dbReference>
<dbReference type="GO" id="GO:0005537">
    <property type="term" value="F:D-mannose binding"/>
    <property type="evidence" value="ECO:0007669"/>
    <property type="project" value="TreeGrafter"/>
</dbReference>
<dbReference type="EMBL" id="RSDZ01000175">
    <property type="protein sequence ID" value="RXG41727.1"/>
    <property type="molecule type" value="Genomic_DNA"/>
</dbReference>
<dbReference type="Pfam" id="PF03388">
    <property type="entry name" value="Lectin_leg-like"/>
    <property type="match status" value="1"/>
</dbReference>
<evidence type="ECO:0000256" key="5">
    <source>
        <dbReference type="ARBA" id="ARBA00023136"/>
    </source>
</evidence>
<dbReference type="Proteomes" id="UP000236305">
    <property type="component" value="Unassembled WGS sequence"/>
</dbReference>
<dbReference type="InterPro" id="IPR013320">
    <property type="entry name" value="ConA-like_dom_sf"/>
</dbReference>
<dbReference type="OrthoDB" id="10265193at2759"/>
<evidence type="ECO:0000313" key="12">
    <source>
        <dbReference type="Proteomes" id="UP000236305"/>
    </source>
</evidence>
<feature type="compositionally biased region" description="Polar residues" evidence="6">
    <location>
        <begin position="246"/>
        <end position="260"/>
    </location>
</feature>
<dbReference type="Gene3D" id="2.60.120.200">
    <property type="match status" value="1"/>
</dbReference>
<evidence type="ECO:0000259" key="9">
    <source>
        <dbReference type="PROSITE" id="PS51328"/>
    </source>
</evidence>
<evidence type="ECO:0000256" key="1">
    <source>
        <dbReference type="ARBA" id="ARBA00004479"/>
    </source>
</evidence>
<proteinExistence type="predicted"/>
<name>A0A2J8FIW8_VERDA</name>
<gene>
    <name evidence="10" type="ORF">BJF96_g3183</name>
    <name evidence="11" type="ORF">VDGE_03722</name>
</gene>
<evidence type="ECO:0000313" key="10">
    <source>
        <dbReference type="EMBL" id="PNH33527.1"/>
    </source>
</evidence>
<evidence type="ECO:0000256" key="7">
    <source>
        <dbReference type="SAM" id="Phobius"/>
    </source>
</evidence>
<dbReference type="CDD" id="cd06903">
    <property type="entry name" value="lectin_EMP46_EMP47"/>
    <property type="match status" value="1"/>
</dbReference>
<accession>A0A2J8FIW8</accession>
<dbReference type="PANTHER" id="PTHR12223">
    <property type="entry name" value="VESICULAR MANNOSE-BINDING LECTIN"/>
    <property type="match status" value="1"/>
</dbReference>
<evidence type="ECO:0000256" key="4">
    <source>
        <dbReference type="ARBA" id="ARBA00022989"/>
    </source>
</evidence>
<dbReference type="EMBL" id="MPSH01000008">
    <property type="protein sequence ID" value="PNH33527.1"/>
    <property type="molecule type" value="Genomic_DNA"/>
</dbReference>
<dbReference type="SMR" id="A0A2J8FIW8"/>
<comment type="subcellular location">
    <subcellularLocation>
        <location evidence="1">Membrane</location>
        <topology evidence="1">Single-pass type I membrane protein</topology>
    </subcellularLocation>
</comment>
<feature type="chain" id="PRO_5044574826" description="L-type lectin-like domain-containing protein" evidence="8">
    <location>
        <begin position="24"/>
        <end position="478"/>
    </location>
</feature>
<dbReference type="SUPFAM" id="SSF49899">
    <property type="entry name" value="Concanavalin A-like lectins/glucanases"/>
    <property type="match status" value="1"/>
</dbReference>
<reference evidence="10 12" key="1">
    <citation type="submission" date="2017-12" db="EMBL/GenBank/DDBJ databases">
        <title>Comparative genomics yields insights into virulence evolution of Verticillium dahliae.</title>
        <authorList>
            <person name="Fan R."/>
            <person name="Armitage A.D."/>
            <person name="Cascant-Lopez E."/>
            <person name="Sobczyk M."/>
            <person name="Cockerton H.M."/>
            <person name="Harrison R.J."/>
        </authorList>
    </citation>
    <scope>NUCLEOTIDE SEQUENCE [LARGE SCALE GENOMIC DNA]</scope>
    <source>
        <strain evidence="10 12">12008</strain>
    </source>
</reference>
<reference evidence="11 13" key="2">
    <citation type="submission" date="2018-12" db="EMBL/GenBank/DDBJ databases">
        <title>Genome of Verticillium dahliae isolate Getta Getta.</title>
        <authorList>
            <person name="Gardiner D.M."/>
        </authorList>
    </citation>
    <scope>NUCLEOTIDE SEQUENCE [LARGE SCALE GENOMIC DNA]</scope>
    <source>
        <strain evidence="11 13">Getta Getta</strain>
    </source>
</reference>
<dbReference type="PROSITE" id="PS51328">
    <property type="entry name" value="L_LECTIN_LIKE"/>
    <property type="match status" value="1"/>
</dbReference>
<evidence type="ECO:0000313" key="11">
    <source>
        <dbReference type="EMBL" id="RXG41727.1"/>
    </source>
</evidence>
<dbReference type="Proteomes" id="UP000288725">
    <property type="component" value="Chromosome 3"/>
</dbReference>
<dbReference type="InterPro" id="IPR005052">
    <property type="entry name" value="Lectin_leg"/>
</dbReference>
<feature type="domain" description="L-type lectin-like" evidence="9">
    <location>
        <begin position="22"/>
        <end position="239"/>
    </location>
</feature>
<dbReference type="InterPro" id="IPR035661">
    <property type="entry name" value="EMP46/EMP47_N"/>
</dbReference>
<keyword evidence="5 7" id="KW-0472">Membrane</keyword>
<dbReference type="AlphaFoldDB" id="A0A2J8FIW8"/>
<evidence type="ECO:0000256" key="3">
    <source>
        <dbReference type="ARBA" id="ARBA00022729"/>
    </source>
</evidence>
<keyword evidence="2 7" id="KW-0812">Transmembrane</keyword>
<evidence type="ECO:0000256" key="2">
    <source>
        <dbReference type="ARBA" id="ARBA00022692"/>
    </source>
</evidence>
<dbReference type="OMA" id="WSAEFQF"/>
<dbReference type="GO" id="GO:0005789">
    <property type="term" value="C:endoplasmic reticulum membrane"/>
    <property type="evidence" value="ECO:0007669"/>
    <property type="project" value="TreeGrafter"/>
</dbReference>
<sequence>MRISQASLGAALTMALGTSLTQAQYLINELSLGYTGTMGKDGVIPNFALVGSPQTPEVLSNKIILTPVAPGNQRASVWSSNKLMHSTWIADVDFRANGPDRGGGNLNIWLTSGGSNDVGLHSAYTVGRFDGLVLVVDTYGGSGGMIRGFLNDRTTDFGAQGDIAGLAFGHCQYAYRNLGRPSQIKMRQTADKFSVEVDGTPCFATDKVKVPLGYQFGITAASADNPDSFELFKLVVMSESLHPEASYTQQGEAGANQGSVGNEAAQKEKAKQQQQQQQQERQQKKRDNAGSGGGGGWFSKDTSKNTPLGDGGSSGSDEDPFDIKDQSAETFTSSAEQFADLHNRLQSLTHHISNVFRTVSKHARSGEQSRAEVSRLIDTVRLDVVPRLDHVRTLEAKVAELEREIKALRGDVGQQVKSSERAIKGVLEGHHRSLSGTIADAVPGHGKLIAVIVGSQLVAAVGYYLYKRRRASMPKKYL</sequence>
<dbReference type="PANTHER" id="PTHR12223:SF28">
    <property type="entry name" value="LECTIN, MANNOSE BINDING 1 LIKE"/>
    <property type="match status" value="1"/>
</dbReference>
<feature type="region of interest" description="Disordered" evidence="6">
    <location>
        <begin position="245"/>
        <end position="323"/>
    </location>
</feature>
<evidence type="ECO:0000313" key="13">
    <source>
        <dbReference type="Proteomes" id="UP000288725"/>
    </source>
</evidence>
<keyword evidence="4 7" id="KW-1133">Transmembrane helix</keyword>
<keyword evidence="3 8" id="KW-0732">Signal</keyword>
<feature type="signal peptide" evidence="8">
    <location>
        <begin position="1"/>
        <end position="23"/>
    </location>
</feature>
<comment type="caution">
    <text evidence="11">The sequence shown here is derived from an EMBL/GenBank/DDBJ whole genome shotgun (WGS) entry which is preliminary data.</text>
</comment>
<dbReference type="GO" id="GO:0030134">
    <property type="term" value="C:COPII-coated ER to Golgi transport vesicle"/>
    <property type="evidence" value="ECO:0007669"/>
    <property type="project" value="TreeGrafter"/>
</dbReference>
<organism evidence="11 13">
    <name type="scientific">Verticillium dahliae</name>
    <name type="common">Verticillium wilt</name>
    <dbReference type="NCBI Taxonomy" id="27337"/>
    <lineage>
        <taxon>Eukaryota</taxon>
        <taxon>Fungi</taxon>
        <taxon>Dikarya</taxon>
        <taxon>Ascomycota</taxon>
        <taxon>Pezizomycotina</taxon>
        <taxon>Sordariomycetes</taxon>
        <taxon>Hypocreomycetidae</taxon>
        <taxon>Glomerellales</taxon>
        <taxon>Plectosphaerellaceae</taxon>
        <taxon>Verticillium</taxon>
    </lineage>
</organism>
<dbReference type="GO" id="GO:0000139">
    <property type="term" value="C:Golgi membrane"/>
    <property type="evidence" value="ECO:0007669"/>
    <property type="project" value="TreeGrafter"/>
</dbReference>
<feature type="transmembrane region" description="Helical" evidence="7">
    <location>
        <begin position="448"/>
        <end position="466"/>
    </location>
</feature>
<dbReference type="GO" id="GO:0005793">
    <property type="term" value="C:endoplasmic reticulum-Golgi intermediate compartment"/>
    <property type="evidence" value="ECO:0007669"/>
    <property type="project" value="TreeGrafter"/>
</dbReference>
<protein>
    <recommendedName>
        <fullName evidence="9">L-type lectin-like domain-containing protein</fullName>
    </recommendedName>
</protein>
<evidence type="ECO:0000256" key="8">
    <source>
        <dbReference type="SAM" id="SignalP"/>
    </source>
</evidence>